<dbReference type="Gene3D" id="1.20.1250.20">
    <property type="entry name" value="MFS general substrate transporter like domains"/>
    <property type="match status" value="2"/>
</dbReference>
<evidence type="ECO:0000313" key="9">
    <source>
        <dbReference type="Proteomes" id="UP001562354"/>
    </source>
</evidence>
<dbReference type="Proteomes" id="UP001562354">
    <property type="component" value="Unassembled WGS sequence"/>
</dbReference>
<evidence type="ECO:0000259" key="7">
    <source>
        <dbReference type="PROSITE" id="PS50850"/>
    </source>
</evidence>
<keyword evidence="4 6" id="KW-0472">Membrane</keyword>
<keyword evidence="3 6" id="KW-1133">Transmembrane helix</keyword>
<feature type="transmembrane region" description="Helical" evidence="6">
    <location>
        <begin position="174"/>
        <end position="194"/>
    </location>
</feature>
<feature type="transmembrane region" description="Helical" evidence="6">
    <location>
        <begin position="111"/>
        <end position="132"/>
    </location>
</feature>
<name>A0ABR3PAX5_9PEZI</name>
<evidence type="ECO:0000256" key="2">
    <source>
        <dbReference type="ARBA" id="ARBA00022692"/>
    </source>
</evidence>
<evidence type="ECO:0000256" key="5">
    <source>
        <dbReference type="SAM" id="MobiDB-lite"/>
    </source>
</evidence>
<feature type="transmembrane region" description="Helical" evidence="6">
    <location>
        <begin position="56"/>
        <end position="74"/>
    </location>
</feature>
<feature type="transmembrane region" description="Helical" evidence="6">
    <location>
        <begin position="414"/>
        <end position="435"/>
    </location>
</feature>
<evidence type="ECO:0000313" key="8">
    <source>
        <dbReference type="EMBL" id="KAL1303083.1"/>
    </source>
</evidence>
<feature type="region of interest" description="Disordered" evidence="5">
    <location>
        <begin position="522"/>
        <end position="552"/>
    </location>
</feature>
<feature type="transmembrane region" description="Helical" evidence="6">
    <location>
        <begin position="313"/>
        <end position="335"/>
    </location>
</feature>
<comment type="subcellular location">
    <subcellularLocation>
        <location evidence="1">Membrane</location>
        <topology evidence="1">Multi-pass membrane protein</topology>
    </subcellularLocation>
</comment>
<feature type="transmembrane region" description="Helical" evidence="6">
    <location>
        <begin position="144"/>
        <end position="168"/>
    </location>
</feature>
<dbReference type="PRINTS" id="PR01036">
    <property type="entry name" value="TCRTETB"/>
</dbReference>
<feature type="transmembrane region" description="Helical" evidence="6">
    <location>
        <begin position="86"/>
        <end position="105"/>
    </location>
</feature>
<dbReference type="EMBL" id="JBFMKM010000010">
    <property type="protein sequence ID" value="KAL1303083.1"/>
    <property type="molecule type" value="Genomic_DNA"/>
</dbReference>
<comment type="caution">
    <text evidence="8">The sequence shown here is derived from an EMBL/GenBank/DDBJ whole genome shotgun (WGS) entry which is preliminary data.</text>
</comment>
<keyword evidence="9" id="KW-1185">Reference proteome</keyword>
<dbReference type="PANTHER" id="PTHR23501:SF78">
    <property type="entry name" value="MAJOR FACILITATOR SUPERFAMILY (MFS) PROFILE DOMAIN-CONTAINING PROTEIN-RELATED"/>
    <property type="match status" value="1"/>
</dbReference>
<dbReference type="InterPro" id="IPR011701">
    <property type="entry name" value="MFS"/>
</dbReference>
<gene>
    <name evidence="8" type="ORF">AAFC00_006527</name>
</gene>
<evidence type="ECO:0000256" key="1">
    <source>
        <dbReference type="ARBA" id="ARBA00004141"/>
    </source>
</evidence>
<feature type="transmembrane region" description="Helical" evidence="6">
    <location>
        <begin position="347"/>
        <end position="365"/>
    </location>
</feature>
<feature type="transmembrane region" description="Helical" evidence="6">
    <location>
        <begin position="242"/>
        <end position="260"/>
    </location>
</feature>
<feature type="transmembrane region" description="Helical" evidence="6">
    <location>
        <begin position="280"/>
        <end position="301"/>
    </location>
</feature>
<evidence type="ECO:0000256" key="6">
    <source>
        <dbReference type="SAM" id="Phobius"/>
    </source>
</evidence>
<sequence>MAEPGFQDQSVKLSRQELLAAFCALSVALFTCFMDQNGVGLALPDIGRDLHAEATVSWAGTSALIANTVFQVLYGRLSDIFGRKVILISALILLSVSDLLCGFAVNSTMLYVFRGLSGVASGGITSLTMVTVSDIVSLQERGKYQGILGSMVGLGNMVGPSVAAAFVQKSTWRGLFWVICPLAAMTSVACMKLLPGKPGKVSLKQGMQVVDWWGLLTGSAAVILILVPISGGGTYFQWESPMVISMLVLGGICAVAFVIVENRVARLPMMPGSVYKDPVVGVLLAQNVLSGFNYYSTLYYVPLFLQNARQLSPVVSASIVIAFPLFQSVFSVLSGQYNSRIGHYGELLWIGFFLWTLGAALNCIFTRDTPITAMVVILACQGAGVGFVFQPILVALQAHCTKANRAVITSNRNFLRCTGGAIGLVASAAVLQARLKNNLPTGFEYLALSSYSAPDLQGTTAAQRKGVLDAYASASRSVFILNVPFMAICLILCLFVKDRGLVRAEEVKDEVKHAGFEADLTSDSRETVAEDADKKDVMQSVEEKSETKTARTRRLCERVFRRLRG</sequence>
<dbReference type="PROSITE" id="PS50850">
    <property type="entry name" value="MFS"/>
    <property type="match status" value="1"/>
</dbReference>
<feature type="transmembrane region" description="Helical" evidence="6">
    <location>
        <begin position="18"/>
        <end position="36"/>
    </location>
</feature>
<organism evidence="8 9">
    <name type="scientific">Neodothiora populina</name>
    <dbReference type="NCBI Taxonomy" id="2781224"/>
    <lineage>
        <taxon>Eukaryota</taxon>
        <taxon>Fungi</taxon>
        <taxon>Dikarya</taxon>
        <taxon>Ascomycota</taxon>
        <taxon>Pezizomycotina</taxon>
        <taxon>Dothideomycetes</taxon>
        <taxon>Dothideomycetidae</taxon>
        <taxon>Dothideales</taxon>
        <taxon>Dothioraceae</taxon>
        <taxon>Neodothiora</taxon>
    </lineage>
</organism>
<dbReference type="RefSeq" id="XP_069199358.1">
    <property type="nucleotide sequence ID" value="XM_069348339.1"/>
</dbReference>
<proteinExistence type="predicted"/>
<keyword evidence="2 6" id="KW-0812">Transmembrane</keyword>
<evidence type="ECO:0000256" key="4">
    <source>
        <dbReference type="ARBA" id="ARBA00023136"/>
    </source>
</evidence>
<feature type="transmembrane region" description="Helical" evidence="6">
    <location>
        <begin position="478"/>
        <end position="496"/>
    </location>
</feature>
<dbReference type="PANTHER" id="PTHR23501">
    <property type="entry name" value="MAJOR FACILITATOR SUPERFAMILY"/>
    <property type="match status" value="1"/>
</dbReference>
<dbReference type="Pfam" id="PF07690">
    <property type="entry name" value="MFS_1"/>
    <property type="match status" value="1"/>
</dbReference>
<dbReference type="GeneID" id="95980226"/>
<feature type="domain" description="Major facilitator superfamily (MFS) profile" evidence="7">
    <location>
        <begin position="21"/>
        <end position="501"/>
    </location>
</feature>
<dbReference type="InterPro" id="IPR036259">
    <property type="entry name" value="MFS_trans_sf"/>
</dbReference>
<dbReference type="SUPFAM" id="SSF103473">
    <property type="entry name" value="MFS general substrate transporter"/>
    <property type="match status" value="1"/>
</dbReference>
<reference evidence="8 9" key="1">
    <citation type="submission" date="2024-07" db="EMBL/GenBank/DDBJ databases">
        <title>Draft sequence of the Neodothiora populina.</title>
        <authorList>
            <person name="Drown D.D."/>
            <person name="Schuette U.S."/>
            <person name="Buechlein A.B."/>
            <person name="Rusch D.R."/>
            <person name="Winton L.W."/>
            <person name="Adams G.A."/>
        </authorList>
    </citation>
    <scope>NUCLEOTIDE SEQUENCE [LARGE SCALE GENOMIC DNA]</scope>
    <source>
        <strain evidence="8 9">CPC 39397</strain>
    </source>
</reference>
<feature type="transmembrane region" description="Helical" evidence="6">
    <location>
        <begin position="215"/>
        <end position="236"/>
    </location>
</feature>
<feature type="transmembrane region" description="Helical" evidence="6">
    <location>
        <begin position="371"/>
        <end position="393"/>
    </location>
</feature>
<accession>A0ABR3PAX5</accession>
<dbReference type="InterPro" id="IPR020846">
    <property type="entry name" value="MFS_dom"/>
</dbReference>
<evidence type="ECO:0000256" key="3">
    <source>
        <dbReference type="ARBA" id="ARBA00022989"/>
    </source>
</evidence>
<protein>
    <recommendedName>
        <fullName evidence="7">Major facilitator superfamily (MFS) profile domain-containing protein</fullName>
    </recommendedName>
</protein>